<feature type="compositionally biased region" description="Polar residues" evidence="1">
    <location>
        <begin position="22"/>
        <end position="33"/>
    </location>
</feature>
<evidence type="ECO:0000313" key="2">
    <source>
        <dbReference type="EMBL" id="COX59416.1"/>
    </source>
</evidence>
<organism evidence="2 3">
    <name type="scientific">Mycobacterium tuberculosis</name>
    <dbReference type="NCBI Taxonomy" id="1773"/>
    <lineage>
        <taxon>Bacteria</taxon>
        <taxon>Bacillati</taxon>
        <taxon>Actinomycetota</taxon>
        <taxon>Actinomycetes</taxon>
        <taxon>Mycobacteriales</taxon>
        <taxon>Mycobacteriaceae</taxon>
        <taxon>Mycobacterium</taxon>
        <taxon>Mycobacterium tuberculosis complex</taxon>
    </lineage>
</organism>
<name>A0A916L9T4_MYCTX</name>
<dbReference type="EMBL" id="CSBK01000581">
    <property type="protein sequence ID" value="COX59416.1"/>
    <property type="molecule type" value="Genomic_DNA"/>
</dbReference>
<accession>A0A916L9T4</accession>
<sequence>MAVLDSLTVKLSRVEAAIGMTRNGTPASPSSAISRLPVDPPAGNSAVEQPPRTCTMRATLIPPPPGS</sequence>
<dbReference type="AlphaFoldDB" id="A0A916L9T4"/>
<dbReference type="Proteomes" id="UP000039021">
    <property type="component" value="Unassembled WGS sequence"/>
</dbReference>
<feature type="region of interest" description="Disordered" evidence="1">
    <location>
        <begin position="21"/>
        <end position="50"/>
    </location>
</feature>
<gene>
    <name evidence="2" type="ORF">ERS007739_01494</name>
</gene>
<protein>
    <submittedName>
        <fullName evidence="2">Uncharacterized protein</fullName>
    </submittedName>
</protein>
<evidence type="ECO:0000313" key="3">
    <source>
        <dbReference type="Proteomes" id="UP000039021"/>
    </source>
</evidence>
<evidence type="ECO:0000256" key="1">
    <source>
        <dbReference type="SAM" id="MobiDB-lite"/>
    </source>
</evidence>
<proteinExistence type="predicted"/>
<comment type="caution">
    <text evidence="2">The sequence shown here is derived from an EMBL/GenBank/DDBJ whole genome shotgun (WGS) entry which is preliminary data.</text>
</comment>
<reference evidence="3" key="1">
    <citation type="submission" date="2015-03" db="EMBL/GenBank/DDBJ databases">
        <authorList>
            <consortium name="Pathogen Informatics"/>
        </authorList>
    </citation>
    <scope>NUCLEOTIDE SEQUENCE [LARGE SCALE GENOMIC DNA]</scope>
    <source>
        <strain evidence="3">N09902308</strain>
    </source>
</reference>